<proteinExistence type="predicted"/>
<name>R6JL37_9FIRM</name>
<comment type="caution">
    <text evidence="1">The sequence shown here is derived from an EMBL/GenBank/DDBJ whole genome shotgun (WGS) entry which is preliminary data.</text>
</comment>
<dbReference type="AlphaFoldDB" id="R6JL37"/>
<gene>
    <name evidence="1" type="ORF">BN486_02207</name>
</gene>
<evidence type="ECO:0000313" key="2">
    <source>
        <dbReference type="Proteomes" id="UP000018009"/>
    </source>
</evidence>
<sequence>MQKRLYHAVRGFIPLIPGCLNDFIQPGINLFFCKGFLELQQGIHIGSQGAGQRA</sequence>
<reference evidence="1" key="1">
    <citation type="submission" date="2012-11" db="EMBL/GenBank/DDBJ databases">
        <title>Dependencies among metagenomic species, viruses, plasmids and units of genetic variation.</title>
        <authorList>
            <person name="Nielsen H.B."/>
            <person name="Almeida M."/>
            <person name="Juncker A.S."/>
            <person name="Rasmussen S."/>
            <person name="Li J."/>
            <person name="Sunagawa S."/>
            <person name="Plichta D."/>
            <person name="Gautier L."/>
            <person name="Le Chatelier E."/>
            <person name="Peletier E."/>
            <person name="Bonde I."/>
            <person name="Nielsen T."/>
            <person name="Manichanh C."/>
            <person name="Arumugam M."/>
            <person name="Batto J."/>
            <person name="Santos M.B.Q.D."/>
            <person name="Blom N."/>
            <person name="Borruel N."/>
            <person name="Burgdorf K.S."/>
            <person name="Boumezbeur F."/>
            <person name="Casellas F."/>
            <person name="Dore J."/>
            <person name="Guarner F."/>
            <person name="Hansen T."/>
            <person name="Hildebrand F."/>
            <person name="Kaas R.S."/>
            <person name="Kennedy S."/>
            <person name="Kristiansen K."/>
            <person name="Kultima J.R."/>
            <person name="Leonard P."/>
            <person name="Levenez F."/>
            <person name="Lund O."/>
            <person name="Moumen B."/>
            <person name="Le Paslier D."/>
            <person name="Pons N."/>
            <person name="Pedersen O."/>
            <person name="Prifti E."/>
            <person name="Qin J."/>
            <person name="Raes J."/>
            <person name="Tap J."/>
            <person name="Tims S."/>
            <person name="Ussery D.W."/>
            <person name="Yamada T."/>
            <person name="MetaHit consortium"/>
            <person name="Renault P."/>
            <person name="Sicheritz-Ponten T."/>
            <person name="Bork P."/>
            <person name="Wang J."/>
            <person name="Brunak S."/>
            <person name="Ehrlich S.D."/>
        </authorList>
    </citation>
    <scope>NUCLEOTIDE SEQUENCE [LARGE SCALE GENOMIC DNA]</scope>
</reference>
<organism evidence="1 2">
    <name type="scientific">[Clostridium] clostridioforme CAG:132</name>
    <dbReference type="NCBI Taxonomy" id="1263065"/>
    <lineage>
        <taxon>Bacteria</taxon>
        <taxon>Bacillati</taxon>
        <taxon>Bacillota</taxon>
        <taxon>Clostridia</taxon>
        <taxon>Lachnospirales</taxon>
        <taxon>Lachnospiraceae</taxon>
        <taxon>Enterocloster</taxon>
    </lineage>
</organism>
<evidence type="ECO:0000313" key="1">
    <source>
        <dbReference type="EMBL" id="CDB62005.1"/>
    </source>
</evidence>
<protein>
    <submittedName>
        <fullName evidence="1">Uncharacterized protein</fullName>
    </submittedName>
</protein>
<accession>R6JL37</accession>
<dbReference type="EMBL" id="CBDY010000110">
    <property type="protein sequence ID" value="CDB62005.1"/>
    <property type="molecule type" value="Genomic_DNA"/>
</dbReference>
<dbReference type="Proteomes" id="UP000018009">
    <property type="component" value="Unassembled WGS sequence"/>
</dbReference>